<comment type="caution">
    <text evidence="6">The sequence shown here is derived from an EMBL/GenBank/DDBJ whole genome shotgun (WGS) entry which is preliminary data.</text>
</comment>
<dbReference type="AlphaFoldDB" id="A0A5C4M1U2"/>
<keyword evidence="2" id="KW-0479">Metal-binding</keyword>
<dbReference type="GO" id="GO:0046872">
    <property type="term" value="F:metal ion binding"/>
    <property type="evidence" value="ECO:0007669"/>
    <property type="project" value="UniProtKB-KW"/>
</dbReference>
<evidence type="ECO:0000313" key="7">
    <source>
        <dbReference type="Proteomes" id="UP000305546"/>
    </source>
</evidence>
<dbReference type="PANTHER" id="PTHR43401:SF2">
    <property type="entry name" value="L-THREONINE 3-DEHYDROGENASE"/>
    <property type="match status" value="1"/>
</dbReference>
<dbReference type="Pfam" id="PF00107">
    <property type="entry name" value="ADH_zinc_N"/>
    <property type="match status" value="1"/>
</dbReference>
<dbReference type="InterPro" id="IPR013154">
    <property type="entry name" value="ADH-like_N"/>
</dbReference>
<gene>
    <name evidence="6" type="ORF">FG385_10555</name>
</gene>
<sequence>MSHSVRDCSCTCSEFLEEYLVAGFHATGIVDKKEIRSLGSIIIFLTGRAEPGPMKAVVCAGREAELAEIPDPAPVPGEVVVEVDACGLCGSDVHALAEGKTAEGQVLGHEFGGRVVEPAGPWRAGDVVAVNPLGSCGRCRECAKGLHFRCAAKPNVGITAPGAYAQYVAVPHDQLVALPDGLPAELGAHAEPLAVAINAVRRAAIDPGDPVLVYGVGSIGLNAIMALRLAGAGVVVAAGRSPGRRAAAAKVGADEVLDTRELTVAEYARRTGRRFAAVLECSAAPGAIAESLDVLEPGGTCVEVALTDEIAGVPLGRLVAEGLQVNGSCAFPAEVYDEAVGHIAAGRAPVTDLISERVSLAATPDALVRLRAPGELVRVLAKPNEREF</sequence>
<dbReference type="Gene3D" id="3.40.50.720">
    <property type="entry name" value="NAD(P)-binding Rossmann-like Domain"/>
    <property type="match status" value="1"/>
</dbReference>
<dbReference type="InterPro" id="IPR036291">
    <property type="entry name" value="NAD(P)-bd_dom_sf"/>
</dbReference>
<name>A0A5C4M1U2_9PSEU</name>
<dbReference type="InterPro" id="IPR011032">
    <property type="entry name" value="GroES-like_sf"/>
</dbReference>
<accession>A0A5C4M1U2</accession>
<proteinExistence type="predicted"/>
<reference evidence="6 7" key="1">
    <citation type="submission" date="2019-06" db="EMBL/GenBank/DDBJ databases">
        <title>Amycolatopsis alkalitolerans sp. nov., isolated from Gastrodia elata Blume.</title>
        <authorList>
            <person name="Narsing Rao M.P."/>
            <person name="Li W.J."/>
        </authorList>
    </citation>
    <scope>NUCLEOTIDE SEQUENCE [LARGE SCALE GENOMIC DNA]</scope>
    <source>
        <strain evidence="6 7">SYSUP0005</strain>
    </source>
</reference>
<keyword evidence="3" id="KW-0862">Zinc</keyword>
<evidence type="ECO:0000313" key="6">
    <source>
        <dbReference type="EMBL" id="TNC26877.1"/>
    </source>
</evidence>
<evidence type="ECO:0000256" key="2">
    <source>
        <dbReference type="ARBA" id="ARBA00022723"/>
    </source>
</evidence>
<evidence type="ECO:0000259" key="5">
    <source>
        <dbReference type="SMART" id="SM00829"/>
    </source>
</evidence>
<dbReference type="SUPFAM" id="SSF50129">
    <property type="entry name" value="GroES-like"/>
    <property type="match status" value="1"/>
</dbReference>
<organism evidence="6 7">
    <name type="scientific">Amycolatopsis alkalitolerans</name>
    <dbReference type="NCBI Taxonomy" id="2547244"/>
    <lineage>
        <taxon>Bacteria</taxon>
        <taxon>Bacillati</taxon>
        <taxon>Actinomycetota</taxon>
        <taxon>Actinomycetes</taxon>
        <taxon>Pseudonocardiales</taxon>
        <taxon>Pseudonocardiaceae</taxon>
        <taxon>Amycolatopsis</taxon>
    </lineage>
</organism>
<evidence type="ECO:0000256" key="3">
    <source>
        <dbReference type="ARBA" id="ARBA00022833"/>
    </source>
</evidence>
<dbReference type="Gene3D" id="3.90.180.10">
    <property type="entry name" value="Medium-chain alcohol dehydrogenases, catalytic domain"/>
    <property type="match status" value="1"/>
</dbReference>
<comment type="cofactor">
    <cofactor evidence="1">
        <name>Zn(2+)</name>
        <dbReference type="ChEBI" id="CHEBI:29105"/>
    </cofactor>
</comment>
<dbReference type="InterPro" id="IPR020843">
    <property type="entry name" value="ER"/>
</dbReference>
<dbReference type="Proteomes" id="UP000305546">
    <property type="component" value="Unassembled WGS sequence"/>
</dbReference>
<dbReference type="SMART" id="SM00829">
    <property type="entry name" value="PKS_ER"/>
    <property type="match status" value="1"/>
</dbReference>
<dbReference type="Pfam" id="PF08240">
    <property type="entry name" value="ADH_N"/>
    <property type="match status" value="1"/>
</dbReference>
<dbReference type="InterPro" id="IPR013149">
    <property type="entry name" value="ADH-like_C"/>
</dbReference>
<protein>
    <submittedName>
        <fullName evidence="6">Zinc-binding dehydrogenase</fullName>
    </submittedName>
</protein>
<dbReference type="InterPro" id="IPR050129">
    <property type="entry name" value="Zn_alcohol_dh"/>
</dbReference>
<evidence type="ECO:0000256" key="1">
    <source>
        <dbReference type="ARBA" id="ARBA00001947"/>
    </source>
</evidence>
<dbReference type="SUPFAM" id="SSF51735">
    <property type="entry name" value="NAD(P)-binding Rossmann-fold domains"/>
    <property type="match status" value="1"/>
</dbReference>
<feature type="domain" description="Enoyl reductase (ER)" evidence="5">
    <location>
        <begin position="61"/>
        <end position="381"/>
    </location>
</feature>
<keyword evidence="4" id="KW-0560">Oxidoreductase</keyword>
<keyword evidence="7" id="KW-1185">Reference proteome</keyword>
<dbReference type="EMBL" id="VDFW01000007">
    <property type="protein sequence ID" value="TNC26877.1"/>
    <property type="molecule type" value="Genomic_DNA"/>
</dbReference>
<dbReference type="PANTHER" id="PTHR43401">
    <property type="entry name" value="L-THREONINE 3-DEHYDROGENASE"/>
    <property type="match status" value="1"/>
</dbReference>
<evidence type="ECO:0000256" key="4">
    <source>
        <dbReference type="ARBA" id="ARBA00023002"/>
    </source>
</evidence>
<dbReference type="GO" id="GO:0016491">
    <property type="term" value="F:oxidoreductase activity"/>
    <property type="evidence" value="ECO:0007669"/>
    <property type="project" value="UniProtKB-KW"/>
</dbReference>